<name>T4V8G3_PARBF</name>
<evidence type="ECO:0000313" key="1">
    <source>
        <dbReference type="EMBL" id="EQK40014.1"/>
    </source>
</evidence>
<dbReference type="GeneID" id="67474452"/>
<dbReference type="AlphaFoldDB" id="T4V8G3"/>
<accession>T4V8G3</accession>
<proteinExistence type="predicted"/>
<evidence type="ECO:0000313" key="2">
    <source>
        <dbReference type="Proteomes" id="UP000015688"/>
    </source>
</evidence>
<dbReference type="Proteomes" id="UP000015688">
    <property type="component" value="Unassembled WGS sequence"/>
</dbReference>
<sequence>MEKNILLFEGAGRNIYEDGSDVGNYRIRTAFIDGNGNKIYLELGGTLYNCKTSKKFGWYTHIDHCFNLSVSTDENISRIKLKNTFFKGYSKKDLTKYINENFNCKFDTIEVLDWMEGYRVHGNYNEYNLMNNHELNKNRTIARNEAYSKIDKEIREKLKSKYSKIVLHSMDDNSITIRCHSYEVDLYKLGMSTNNRLLKIQVNY</sequence>
<organism evidence="1 2">
    <name type="scientific">Paraclostridium bifermentans ATCC 638 = DSM 14991</name>
    <dbReference type="NCBI Taxonomy" id="1233171"/>
    <lineage>
        <taxon>Bacteria</taxon>
        <taxon>Bacillati</taxon>
        <taxon>Bacillota</taxon>
        <taxon>Clostridia</taxon>
        <taxon>Peptostreptococcales</taxon>
        <taxon>Peptostreptococcaceae</taxon>
        <taxon>Paraclostridium</taxon>
    </lineage>
</organism>
<dbReference type="PATRIC" id="fig|1233171.3.peg.3391"/>
<comment type="caution">
    <text evidence="1">The sequence shown here is derived from an EMBL/GenBank/DDBJ whole genome shotgun (WGS) entry which is preliminary data.</text>
</comment>
<gene>
    <name evidence="1" type="ORF">C672_3523</name>
</gene>
<protein>
    <submittedName>
        <fullName evidence="1">Uncharacterized protein</fullName>
    </submittedName>
</protein>
<reference evidence="1 2" key="1">
    <citation type="submission" date="2013-06" db="EMBL/GenBank/DDBJ databases">
        <authorList>
            <person name="Walk S."/>
            <person name="Aronoff D."/>
            <person name="Young V.Y."/>
            <person name="Marsh J."/>
            <person name="Harrison L."/>
            <person name="Daugherty S.C."/>
            <person name="Shefchek K.A."/>
            <person name="Hine E.E."/>
            <person name="Tallon L.J."/>
            <person name="Sadzewicz L.K."/>
            <person name="Rasko D.A."/>
        </authorList>
    </citation>
    <scope>NUCLEOTIDE SEQUENCE [LARGE SCALE GENOMIC DNA]</scope>
    <source>
        <strain evidence="1 2">ATCC 638</strain>
    </source>
</reference>
<dbReference type="RefSeq" id="WP_021434478.1">
    <property type="nucleotide sequence ID" value="NZ_AVNC01000022.1"/>
</dbReference>
<dbReference type="EMBL" id="AVNC01000022">
    <property type="protein sequence ID" value="EQK40014.1"/>
    <property type="molecule type" value="Genomic_DNA"/>
</dbReference>